<sequence length="355" mass="40491">MIELPLIVNVLTGEVSAAKLTLKQWELLVRQAQASMLAGTLCYRLDGTSIPSQALRHFQSARIHSDKQFNDLLWEIRQLKRVAAELGLPLILLKGAAYVASDYAAAKGRFFSDIDLLVQKQHISETEKKLMAHGWVSSLQNTYDQHYYRKWMHEIPPLRHVFRGSVIDLHHNILPLTSKVCPNADLLIEAAVSAGDSPLIRVLQLPDMIIHSAVHLFYDGELNHGLRDLVDLDSLLGNSSEDVAMLVVERAYELGLQRSIFYAFRYLNMILRTPISAGALERTRQAAPSGYGLRLMDFLFLRALMPEHSSCGDRWSGVARWLLYVRSHWLKMPWYLLLPHLSRKAWLRLLGKEKH</sequence>
<dbReference type="AlphaFoldDB" id="A0A177NKJ0"/>
<dbReference type="EMBL" id="LUUJ01000057">
    <property type="protein sequence ID" value="OAI18578.1"/>
    <property type="molecule type" value="Genomic_DNA"/>
</dbReference>
<dbReference type="OrthoDB" id="5497963at2"/>
<gene>
    <name evidence="1" type="ORF">A1507_09495</name>
</gene>
<dbReference type="Pfam" id="PF14907">
    <property type="entry name" value="NTP_transf_5"/>
    <property type="match status" value="1"/>
</dbReference>
<organism evidence="1 2">
    <name type="scientific">Methylomonas koyamae</name>
    <dbReference type="NCBI Taxonomy" id="702114"/>
    <lineage>
        <taxon>Bacteria</taxon>
        <taxon>Pseudomonadati</taxon>
        <taxon>Pseudomonadota</taxon>
        <taxon>Gammaproteobacteria</taxon>
        <taxon>Methylococcales</taxon>
        <taxon>Methylococcaceae</taxon>
        <taxon>Methylomonas</taxon>
    </lineage>
</organism>
<proteinExistence type="predicted"/>
<dbReference type="RefSeq" id="WP_064039972.1">
    <property type="nucleotide sequence ID" value="NZ_LUUJ01000057.1"/>
</dbReference>
<comment type="caution">
    <text evidence="1">The sequence shown here is derived from an EMBL/GenBank/DDBJ whole genome shotgun (WGS) entry which is preliminary data.</text>
</comment>
<evidence type="ECO:0008006" key="3">
    <source>
        <dbReference type="Google" id="ProtNLM"/>
    </source>
</evidence>
<dbReference type="Proteomes" id="UP000077857">
    <property type="component" value="Unassembled WGS sequence"/>
</dbReference>
<reference evidence="1 2" key="1">
    <citation type="submission" date="2016-03" db="EMBL/GenBank/DDBJ databases">
        <authorList>
            <person name="Ploux O."/>
        </authorList>
    </citation>
    <scope>NUCLEOTIDE SEQUENCE [LARGE SCALE GENOMIC DNA]</scope>
    <source>
        <strain evidence="1 2">R-45378</strain>
    </source>
</reference>
<protein>
    <recommendedName>
        <fullName evidence="3">Nucleotidyltransferase family protein</fullName>
    </recommendedName>
</protein>
<evidence type="ECO:0000313" key="1">
    <source>
        <dbReference type="EMBL" id="OAI18578.1"/>
    </source>
</evidence>
<evidence type="ECO:0000313" key="2">
    <source>
        <dbReference type="Proteomes" id="UP000077857"/>
    </source>
</evidence>
<name>A0A177NKJ0_9GAMM</name>
<dbReference type="InterPro" id="IPR039498">
    <property type="entry name" value="NTP_transf_5"/>
</dbReference>
<accession>A0A177NKJ0</accession>